<dbReference type="Gene3D" id="3.30.70.380">
    <property type="entry name" value="Ferrodoxin-fold anticodon-binding domain"/>
    <property type="match status" value="1"/>
</dbReference>
<dbReference type="PANTHER" id="PTHR10947">
    <property type="entry name" value="PHENYLALANYL-TRNA SYNTHETASE BETA CHAIN AND LEUCINE-RICH REPEAT-CONTAINING PROTEIN 47"/>
    <property type="match status" value="1"/>
</dbReference>
<dbReference type="HAMAP" id="MF_00283">
    <property type="entry name" value="Phe_tRNA_synth_beta1"/>
    <property type="match status" value="1"/>
</dbReference>
<evidence type="ECO:0000256" key="12">
    <source>
        <dbReference type="ARBA" id="ARBA00022917"/>
    </source>
</evidence>
<dbReference type="GO" id="GO:0140096">
    <property type="term" value="F:catalytic activity, acting on a protein"/>
    <property type="evidence" value="ECO:0007669"/>
    <property type="project" value="UniProtKB-ARBA"/>
</dbReference>
<dbReference type="InterPro" id="IPR009061">
    <property type="entry name" value="DNA-bd_dom_put_sf"/>
</dbReference>
<evidence type="ECO:0000256" key="15">
    <source>
        <dbReference type="HAMAP-Rule" id="MF_00283"/>
    </source>
</evidence>
<dbReference type="Pfam" id="PF17759">
    <property type="entry name" value="tRNA_synthFbeta"/>
    <property type="match status" value="1"/>
</dbReference>
<dbReference type="GO" id="GO:0000287">
    <property type="term" value="F:magnesium ion binding"/>
    <property type="evidence" value="ECO:0007669"/>
    <property type="project" value="UniProtKB-UniRule"/>
</dbReference>
<evidence type="ECO:0000256" key="2">
    <source>
        <dbReference type="ARBA" id="ARBA00008653"/>
    </source>
</evidence>
<keyword evidence="8 15" id="KW-0547">Nucleotide-binding</keyword>
<dbReference type="GO" id="GO:0009328">
    <property type="term" value="C:phenylalanine-tRNA ligase complex"/>
    <property type="evidence" value="ECO:0007669"/>
    <property type="project" value="TreeGrafter"/>
</dbReference>
<evidence type="ECO:0000313" key="20">
    <source>
        <dbReference type="EMBL" id="MCR1897764.1"/>
    </source>
</evidence>
<dbReference type="GO" id="GO:0005524">
    <property type="term" value="F:ATP binding"/>
    <property type="evidence" value="ECO:0007669"/>
    <property type="project" value="UniProtKB-UniRule"/>
</dbReference>
<comment type="subcellular location">
    <subcellularLocation>
        <location evidence="1 15">Cytoplasm</location>
    </subcellularLocation>
</comment>
<evidence type="ECO:0000256" key="11">
    <source>
        <dbReference type="ARBA" id="ARBA00022884"/>
    </source>
</evidence>
<dbReference type="InterPro" id="IPR002547">
    <property type="entry name" value="tRNA-bd_dom"/>
</dbReference>
<dbReference type="PROSITE" id="PS51447">
    <property type="entry name" value="FDX_ACB"/>
    <property type="match status" value="1"/>
</dbReference>
<organism evidence="20 21">
    <name type="scientific">Irregularibacter muris</name>
    <dbReference type="NCBI Taxonomy" id="1796619"/>
    <lineage>
        <taxon>Bacteria</taxon>
        <taxon>Bacillati</taxon>
        <taxon>Bacillota</taxon>
        <taxon>Clostridia</taxon>
        <taxon>Eubacteriales</taxon>
        <taxon>Eubacteriaceae</taxon>
        <taxon>Irregularibacter</taxon>
    </lineage>
</organism>
<dbReference type="InterPro" id="IPR045864">
    <property type="entry name" value="aa-tRNA-synth_II/BPL/LPL"/>
</dbReference>
<evidence type="ECO:0000256" key="9">
    <source>
        <dbReference type="ARBA" id="ARBA00022840"/>
    </source>
</evidence>
<dbReference type="InterPro" id="IPR036690">
    <property type="entry name" value="Fdx_antiC-bd_sf"/>
</dbReference>
<dbReference type="GO" id="GO:0000049">
    <property type="term" value="F:tRNA binding"/>
    <property type="evidence" value="ECO:0007669"/>
    <property type="project" value="UniProtKB-UniRule"/>
</dbReference>
<keyword evidence="13 15" id="KW-0030">Aminoacyl-tRNA synthetase</keyword>
<dbReference type="GO" id="GO:0006432">
    <property type="term" value="P:phenylalanyl-tRNA aminoacylation"/>
    <property type="evidence" value="ECO:0007669"/>
    <property type="project" value="UniProtKB-UniRule"/>
</dbReference>
<dbReference type="Gene3D" id="2.40.50.140">
    <property type="entry name" value="Nucleic acid-binding proteins"/>
    <property type="match status" value="1"/>
</dbReference>
<comment type="similarity">
    <text evidence="2 15">Belongs to the phenylalanyl-tRNA synthetase beta subunit family. Type 1 subfamily.</text>
</comment>
<evidence type="ECO:0000256" key="4">
    <source>
        <dbReference type="ARBA" id="ARBA00022490"/>
    </source>
</evidence>
<reference evidence="20" key="1">
    <citation type="submission" date="2022-07" db="EMBL/GenBank/DDBJ databases">
        <title>Enhanced cultured diversity of the mouse gut microbiota enables custom-made synthetic communities.</title>
        <authorList>
            <person name="Afrizal A."/>
        </authorList>
    </citation>
    <scope>NUCLEOTIDE SEQUENCE</scope>
    <source>
        <strain evidence="20">DSM 28593</strain>
    </source>
</reference>
<dbReference type="SMART" id="SM00874">
    <property type="entry name" value="B5"/>
    <property type="match status" value="1"/>
</dbReference>
<evidence type="ECO:0000256" key="8">
    <source>
        <dbReference type="ARBA" id="ARBA00022741"/>
    </source>
</evidence>
<sequence>MLAPLKWLKEYVDINVSPKELADKMTMSGTKVEQIEEIGKEINNVVVGKILEINPHPQADRLVVTKVDIGENIIQIVTGANNISENDYIPVALVGSTLPGNIKIKKSKLRGIESQGMMCSAGELGMNLEGLPEEQISGIYIFHKEYPLGMDVKEILGLDEVLVEFELTNNRPDCLSIIGLAREVAATLKQPLVMPFMDIKNEVEHIQDYATIEVKAPHLCHRYMGRIVKDIKIAPSPKWMQDKLLKMGVRPINNIVDVTNYVMLETGQPLHAFDCNKLGDNKIIVRTARDGEKMITLDDVERELDSSTLVIADANKPIAIAGVMGGENTEVDENTKTILLESANFDAISVRKTAKKLGLRTEASNRYEKGLDPNLVELAMNRALQLLEDIHAGVVVGGSEDIYPNPVLPHHIDVDPQWINKFIGIDSSSEEMAEYLERLDMEVEIDEVLKIQVPTFRQDIVLPVDVAEEVARLYGYDKIPPTSMSGIAVEGKRTPLQKLEDKTKDLLIGLGGYEIVTYSFGTPKNLDQLKIAEDDEKRQALMLINPLGEENSMMRTTLMGNMLQVVAHNIHRNVDKATFFELASTYHPRELPIVNLPLEVQKLCIGMYGEVDFFDLKGRVENLLDMCGIVGYEFKGVKIPTFHPGRAAEVIFKGEVLGVLGEIHPRVAENFDINERIYIGEFNFDALYKNSNLKRHFKDLPKYPSVTRDIALLVEEDIHAREIEKIIEKYGNSLMESYELFDVYQGKQIPEKHKSLAYSIIYRRQDRTLTDEEVNKVHNRIVQELRNKLDAQLRE</sequence>
<dbReference type="SUPFAM" id="SSF46955">
    <property type="entry name" value="Putative DNA-binding domain"/>
    <property type="match status" value="1"/>
</dbReference>
<evidence type="ECO:0000256" key="5">
    <source>
        <dbReference type="ARBA" id="ARBA00022555"/>
    </source>
</evidence>
<dbReference type="CDD" id="cd02796">
    <property type="entry name" value="tRNA_bind_bactPheRS"/>
    <property type="match status" value="1"/>
</dbReference>
<evidence type="ECO:0000256" key="16">
    <source>
        <dbReference type="PROSITE-ProRule" id="PRU00209"/>
    </source>
</evidence>
<evidence type="ECO:0000256" key="3">
    <source>
        <dbReference type="ARBA" id="ARBA00011209"/>
    </source>
</evidence>
<dbReference type="SUPFAM" id="SSF56037">
    <property type="entry name" value="PheT/TilS domain"/>
    <property type="match status" value="1"/>
</dbReference>
<evidence type="ECO:0000256" key="6">
    <source>
        <dbReference type="ARBA" id="ARBA00022598"/>
    </source>
</evidence>
<evidence type="ECO:0000259" key="17">
    <source>
        <dbReference type="PROSITE" id="PS50886"/>
    </source>
</evidence>
<feature type="binding site" evidence="15">
    <location>
        <position position="459"/>
    </location>
    <ligand>
        <name>Mg(2+)</name>
        <dbReference type="ChEBI" id="CHEBI:18420"/>
        <note>shared with alpha subunit</note>
    </ligand>
</feature>
<dbReference type="RefSeq" id="WP_257529181.1">
    <property type="nucleotide sequence ID" value="NZ_JANKAS010000001.1"/>
</dbReference>
<keyword evidence="21" id="KW-1185">Reference proteome</keyword>
<dbReference type="InterPro" id="IPR020825">
    <property type="entry name" value="Phe-tRNA_synthase-like_B3/B4"/>
</dbReference>
<feature type="binding site" evidence="15">
    <location>
        <position position="465"/>
    </location>
    <ligand>
        <name>Mg(2+)</name>
        <dbReference type="ChEBI" id="CHEBI:18420"/>
        <note>shared with alpha subunit</note>
    </ligand>
</feature>
<keyword evidence="4 15" id="KW-0963">Cytoplasm</keyword>
<evidence type="ECO:0000256" key="13">
    <source>
        <dbReference type="ARBA" id="ARBA00023146"/>
    </source>
</evidence>
<keyword evidence="11 16" id="KW-0694">RNA-binding</keyword>
<dbReference type="NCBIfam" id="NF045760">
    <property type="entry name" value="YtpR"/>
    <property type="match status" value="1"/>
</dbReference>
<dbReference type="InterPro" id="IPR041616">
    <property type="entry name" value="PheRS_beta_core"/>
</dbReference>
<comment type="cofactor">
    <cofactor evidence="15">
        <name>Mg(2+)</name>
        <dbReference type="ChEBI" id="CHEBI:18420"/>
    </cofactor>
    <text evidence="15">Binds 2 magnesium ions per tetramer.</text>
</comment>
<feature type="binding site" evidence="15">
    <location>
        <position position="469"/>
    </location>
    <ligand>
        <name>Mg(2+)</name>
        <dbReference type="ChEBI" id="CHEBI:18420"/>
        <note>shared with alpha subunit</note>
    </ligand>
</feature>
<dbReference type="SUPFAM" id="SSF50249">
    <property type="entry name" value="Nucleic acid-binding proteins"/>
    <property type="match status" value="1"/>
</dbReference>
<evidence type="ECO:0000256" key="1">
    <source>
        <dbReference type="ARBA" id="ARBA00004496"/>
    </source>
</evidence>
<dbReference type="FunFam" id="3.50.40.10:FF:000001">
    <property type="entry name" value="Phenylalanine--tRNA ligase beta subunit"/>
    <property type="match status" value="1"/>
</dbReference>
<evidence type="ECO:0000256" key="10">
    <source>
        <dbReference type="ARBA" id="ARBA00022842"/>
    </source>
</evidence>
<accession>A0AAE3L201</accession>
<evidence type="ECO:0000313" key="21">
    <source>
        <dbReference type="Proteomes" id="UP001205748"/>
    </source>
</evidence>
<evidence type="ECO:0000259" key="18">
    <source>
        <dbReference type="PROSITE" id="PS51447"/>
    </source>
</evidence>
<dbReference type="EMBL" id="JANKAS010000001">
    <property type="protein sequence ID" value="MCR1897764.1"/>
    <property type="molecule type" value="Genomic_DNA"/>
</dbReference>
<dbReference type="FunFam" id="2.40.50.140:FF:000045">
    <property type="entry name" value="Phenylalanine--tRNA ligase beta subunit"/>
    <property type="match status" value="1"/>
</dbReference>
<comment type="catalytic activity">
    <reaction evidence="14 15">
        <text>tRNA(Phe) + L-phenylalanine + ATP = L-phenylalanyl-tRNA(Phe) + AMP + diphosphate + H(+)</text>
        <dbReference type="Rhea" id="RHEA:19413"/>
        <dbReference type="Rhea" id="RHEA-COMP:9668"/>
        <dbReference type="Rhea" id="RHEA-COMP:9699"/>
        <dbReference type="ChEBI" id="CHEBI:15378"/>
        <dbReference type="ChEBI" id="CHEBI:30616"/>
        <dbReference type="ChEBI" id="CHEBI:33019"/>
        <dbReference type="ChEBI" id="CHEBI:58095"/>
        <dbReference type="ChEBI" id="CHEBI:78442"/>
        <dbReference type="ChEBI" id="CHEBI:78531"/>
        <dbReference type="ChEBI" id="CHEBI:456215"/>
        <dbReference type="EC" id="6.1.1.20"/>
    </reaction>
</comment>
<dbReference type="Pfam" id="PF03147">
    <property type="entry name" value="FDX-ACB"/>
    <property type="match status" value="1"/>
</dbReference>
<dbReference type="SMART" id="SM00896">
    <property type="entry name" value="FDX-ACB"/>
    <property type="match status" value="1"/>
</dbReference>
<dbReference type="Pfam" id="PF03484">
    <property type="entry name" value="B5"/>
    <property type="match status" value="1"/>
</dbReference>
<comment type="caution">
    <text evidence="20">The sequence shown here is derived from an EMBL/GenBank/DDBJ whole genome shotgun (WGS) entry which is preliminary data.</text>
</comment>
<gene>
    <name evidence="15 20" type="primary">pheT</name>
    <name evidence="20" type="ORF">NSA47_02020</name>
</gene>
<evidence type="ECO:0000259" key="19">
    <source>
        <dbReference type="PROSITE" id="PS51483"/>
    </source>
</evidence>
<keyword evidence="10 15" id="KW-0460">Magnesium</keyword>
<feature type="binding site" evidence="15">
    <location>
        <position position="468"/>
    </location>
    <ligand>
        <name>Mg(2+)</name>
        <dbReference type="ChEBI" id="CHEBI:18420"/>
        <note>shared with alpha subunit</note>
    </ligand>
</feature>
<dbReference type="SUPFAM" id="SSF55681">
    <property type="entry name" value="Class II aaRS and biotin synthetases"/>
    <property type="match status" value="1"/>
</dbReference>
<proteinExistence type="inferred from homology"/>
<feature type="domain" description="FDX-ACB" evidence="18">
    <location>
        <begin position="701"/>
        <end position="794"/>
    </location>
</feature>
<dbReference type="InterPro" id="IPR005121">
    <property type="entry name" value="Fdx_antiC-bd"/>
</dbReference>
<dbReference type="Gene3D" id="3.30.56.10">
    <property type="match status" value="2"/>
</dbReference>
<dbReference type="InterPro" id="IPR045060">
    <property type="entry name" value="Phe-tRNA-ligase_IIc_bsu"/>
</dbReference>
<dbReference type="GO" id="GO:0004826">
    <property type="term" value="F:phenylalanine-tRNA ligase activity"/>
    <property type="evidence" value="ECO:0007669"/>
    <property type="project" value="UniProtKB-UniRule"/>
</dbReference>
<dbReference type="Proteomes" id="UP001205748">
    <property type="component" value="Unassembled WGS sequence"/>
</dbReference>
<keyword evidence="12 15" id="KW-0648">Protein biosynthesis</keyword>
<evidence type="ECO:0000256" key="7">
    <source>
        <dbReference type="ARBA" id="ARBA00022723"/>
    </source>
</evidence>
<dbReference type="InterPro" id="IPR005146">
    <property type="entry name" value="B3/B4_tRNA-bd"/>
</dbReference>
<name>A0AAE3L201_9FIRM</name>
<dbReference type="Gene3D" id="3.50.40.10">
    <property type="entry name" value="Phenylalanyl-trna Synthetase, Chain B, domain 3"/>
    <property type="match status" value="1"/>
</dbReference>
<dbReference type="InterPro" id="IPR005147">
    <property type="entry name" value="tRNA_synthase_B5-dom"/>
</dbReference>
<dbReference type="FunFam" id="3.30.70.380:FF:000001">
    <property type="entry name" value="Phenylalanine--tRNA ligase beta subunit"/>
    <property type="match status" value="1"/>
</dbReference>
<keyword evidence="6 15" id="KW-0436">Ligase</keyword>
<dbReference type="InterPro" id="IPR012340">
    <property type="entry name" value="NA-bd_OB-fold"/>
</dbReference>
<dbReference type="PANTHER" id="PTHR10947:SF0">
    <property type="entry name" value="PHENYLALANINE--TRNA LIGASE BETA SUBUNIT"/>
    <property type="match status" value="1"/>
</dbReference>
<dbReference type="Pfam" id="PF03483">
    <property type="entry name" value="B3_4"/>
    <property type="match status" value="1"/>
</dbReference>
<feature type="domain" description="B5" evidence="19">
    <location>
        <begin position="407"/>
        <end position="481"/>
    </location>
</feature>
<dbReference type="InterPro" id="IPR004532">
    <property type="entry name" value="Phe-tRNA-ligase_IIc_bsu_bact"/>
</dbReference>
<dbReference type="NCBIfam" id="TIGR00472">
    <property type="entry name" value="pheT_bact"/>
    <property type="match status" value="1"/>
</dbReference>
<evidence type="ECO:0000256" key="14">
    <source>
        <dbReference type="ARBA" id="ARBA00049255"/>
    </source>
</evidence>
<dbReference type="SUPFAM" id="SSF54991">
    <property type="entry name" value="Anticodon-binding domain of PheRS"/>
    <property type="match status" value="1"/>
</dbReference>
<keyword evidence="9 15" id="KW-0067">ATP-binding</keyword>
<dbReference type="InterPro" id="IPR033714">
    <property type="entry name" value="tRNA_bind_bactPheRS"/>
</dbReference>
<dbReference type="GO" id="GO:0016740">
    <property type="term" value="F:transferase activity"/>
    <property type="evidence" value="ECO:0007669"/>
    <property type="project" value="UniProtKB-ARBA"/>
</dbReference>
<dbReference type="AlphaFoldDB" id="A0AAE3L201"/>
<dbReference type="PROSITE" id="PS51483">
    <property type="entry name" value="B5"/>
    <property type="match status" value="1"/>
</dbReference>
<comment type="subunit">
    <text evidence="3 15">Tetramer of two alpha and two beta subunits.</text>
</comment>
<dbReference type="SMART" id="SM00873">
    <property type="entry name" value="B3_4"/>
    <property type="match status" value="1"/>
</dbReference>
<protein>
    <recommendedName>
        <fullName evidence="15">Phenylalanine--tRNA ligase beta subunit</fullName>
        <ecNumber evidence="15">6.1.1.20</ecNumber>
    </recommendedName>
    <alternativeName>
        <fullName evidence="15">Phenylalanyl-tRNA synthetase beta subunit</fullName>
        <shortName evidence="15">PheRS</shortName>
    </alternativeName>
</protein>
<keyword evidence="7 15" id="KW-0479">Metal-binding</keyword>
<dbReference type="PROSITE" id="PS50886">
    <property type="entry name" value="TRBD"/>
    <property type="match status" value="1"/>
</dbReference>
<dbReference type="Gene3D" id="3.30.930.10">
    <property type="entry name" value="Bira Bifunctional Protein, Domain 2"/>
    <property type="match status" value="1"/>
</dbReference>
<dbReference type="CDD" id="cd00769">
    <property type="entry name" value="PheRS_beta_core"/>
    <property type="match status" value="1"/>
</dbReference>
<keyword evidence="5 16" id="KW-0820">tRNA-binding</keyword>
<feature type="domain" description="TRNA-binding" evidence="17">
    <location>
        <begin position="39"/>
        <end position="153"/>
    </location>
</feature>
<dbReference type="EC" id="6.1.1.20" evidence="15"/>
<dbReference type="Pfam" id="PF01588">
    <property type="entry name" value="tRNA_bind"/>
    <property type="match status" value="1"/>
</dbReference>